<protein>
    <recommendedName>
        <fullName evidence="1">F-box domain-containing protein</fullName>
    </recommendedName>
</protein>
<gene>
    <name evidence="2" type="ORF">RDB_LOCUS140452</name>
</gene>
<dbReference type="InterPro" id="IPR001810">
    <property type="entry name" value="F-box_dom"/>
</dbReference>
<dbReference type="PANTHER" id="PTHR38926">
    <property type="entry name" value="F-BOX DOMAIN CONTAINING PROTEIN, EXPRESSED"/>
    <property type="match status" value="1"/>
</dbReference>
<sequence length="487" mass="55551">MDHCYIDQLPPEILSHIFKLASFIDPRISLVVSWVSQHWRRVALSTHLLWDTITILNPNMISEYINRNPTCLITFTAVCRSSKSTVSSDCLSLFVTRRLQPRLQNICISVIHDDVEEDVELDQKILGMLFSPVSQRYQQLRSLSIGYALNYVTNPTANDGLPVFIEAPELRDLRLRGLVVNSENRAIRYPLLQTFSIINTYLDRPIHTLLQGMPGLECLSLILMERYGPEDAIETPIDLSTPGGGLVLNNLRELRILRPVEGQIHDIDRLLACLNAPNLKHFEWEVNYYPRVTSLSFWERCASQFHTLTSLHLMGFTTEFPAGTIVSQMLLGWLESLQHLESFTLICSRSCLYNQIEVELGVVTVLEHLAKTRGDDPMCCTHLRSLSIGPILPRELLYVQSVVQARPRLRTGTLRVVQYVDTKRSAGDASWLQANVSDFALETVSGHGRGFRYGFRYRYVGGALRKYSNMFTECIYLDQAEQNEPFI</sequence>
<dbReference type="Gene3D" id="3.80.10.10">
    <property type="entry name" value="Ribonuclease Inhibitor"/>
    <property type="match status" value="1"/>
</dbReference>
<dbReference type="PROSITE" id="PS50181">
    <property type="entry name" value="FBOX"/>
    <property type="match status" value="1"/>
</dbReference>
<proteinExistence type="predicted"/>
<evidence type="ECO:0000313" key="2">
    <source>
        <dbReference type="EMBL" id="CAE6518332.1"/>
    </source>
</evidence>
<feature type="domain" description="F-box" evidence="1">
    <location>
        <begin position="3"/>
        <end position="53"/>
    </location>
</feature>
<dbReference type="SUPFAM" id="SSF52047">
    <property type="entry name" value="RNI-like"/>
    <property type="match status" value="1"/>
</dbReference>
<dbReference type="Pfam" id="PF12937">
    <property type="entry name" value="F-box-like"/>
    <property type="match status" value="1"/>
</dbReference>
<accession>A0A8H3HI47</accession>
<dbReference type="Proteomes" id="UP000663831">
    <property type="component" value="Unassembled WGS sequence"/>
</dbReference>
<dbReference type="InterPro" id="IPR032675">
    <property type="entry name" value="LRR_dom_sf"/>
</dbReference>
<comment type="caution">
    <text evidence="2">The sequence shown here is derived from an EMBL/GenBank/DDBJ whole genome shotgun (WGS) entry which is preliminary data.</text>
</comment>
<dbReference type="EMBL" id="CAJMWV010006061">
    <property type="protein sequence ID" value="CAE6518332.1"/>
    <property type="molecule type" value="Genomic_DNA"/>
</dbReference>
<name>A0A8H3HI47_9AGAM</name>
<reference evidence="2" key="1">
    <citation type="submission" date="2021-01" db="EMBL/GenBank/DDBJ databases">
        <authorList>
            <person name="Kaushik A."/>
        </authorList>
    </citation>
    <scope>NUCLEOTIDE SEQUENCE</scope>
    <source>
        <strain evidence="2">AG3-1AP</strain>
    </source>
</reference>
<dbReference type="Gene3D" id="1.20.1280.50">
    <property type="match status" value="1"/>
</dbReference>
<dbReference type="PANTHER" id="PTHR38926:SF72">
    <property type="entry name" value="IM:7136021-RELATED"/>
    <property type="match status" value="1"/>
</dbReference>
<evidence type="ECO:0000313" key="3">
    <source>
        <dbReference type="Proteomes" id="UP000663831"/>
    </source>
</evidence>
<dbReference type="InterPro" id="IPR036047">
    <property type="entry name" value="F-box-like_dom_sf"/>
</dbReference>
<dbReference type="AlphaFoldDB" id="A0A8H3HI47"/>
<organism evidence="2 3">
    <name type="scientific">Rhizoctonia solani</name>
    <dbReference type="NCBI Taxonomy" id="456999"/>
    <lineage>
        <taxon>Eukaryota</taxon>
        <taxon>Fungi</taxon>
        <taxon>Dikarya</taxon>
        <taxon>Basidiomycota</taxon>
        <taxon>Agaricomycotina</taxon>
        <taxon>Agaricomycetes</taxon>
        <taxon>Cantharellales</taxon>
        <taxon>Ceratobasidiaceae</taxon>
        <taxon>Rhizoctonia</taxon>
    </lineage>
</organism>
<evidence type="ECO:0000259" key="1">
    <source>
        <dbReference type="PROSITE" id="PS50181"/>
    </source>
</evidence>
<dbReference type="SUPFAM" id="SSF81383">
    <property type="entry name" value="F-box domain"/>
    <property type="match status" value="1"/>
</dbReference>